<dbReference type="AlphaFoldDB" id="A0A9P6F2D3"/>
<gene>
    <name evidence="1" type="ORF">EC957_004375</name>
</gene>
<keyword evidence="2" id="KW-1185">Reference proteome</keyword>
<dbReference type="EMBL" id="JAAAXW010000204">
    <property type="protein sequence ID" value="KAF9540335.1"/>
    <property type="molecule type" value="Genomic_DNA"/>
</dbReference>
<evidence type="ECO:0000313" key="2">
    <source>
        <dbReference type="Proteomes" id="UP000723463"/>
    </source>
</evidence>
<protein>
    <submittedName>
        <fullName evidence="1">Uncharacterized protein</fullName>
    </submittedName>
</protein>
<comment type="caution">
    <text evidence="1">The sequence shown here is derived from an EMBL/GenBank/DDBJ whole genome shotgun (WGS) entry which is preliminary data.</text>
</comment>
<organism evidence="1 2">
    <name type="scientific">Mortierella hygrophila</name>
    <dbReference type="NCBI Taxonomy" id="979708"/>
    <lineage>
        <taxon>Eukaryota</taxon>
        <taxon>Fungi</taxon>
        <taxon>Fungi incertae sedis</taxon>
        <taxon>Mucoromycota</taxon>
        <taxon>Mortierellomycotina</taxon>
        <taxon>Mortierellomycetes</taxon>
        <taxon>Mortierellales</taxon>
        <taxon>Mortierellaceae</taxon>
        <taxon>Mortierella</taxon>
    </lineage>
</organism>
<evidence type="ECO:0000313" key="1">
    <source>
        <dbReference type="EMBL" id="KAF9540335.1"/>
    </source>
</evidence>
<proteinExistence type="predicted"/>
<dbReference type="Proteomes" id="UP000723463">
    <property type="component" value="Unassembled WGS sequence"/>
</dbReference>
<sequence>MIKDTGTTKTTNATKSEAVETVKAVKSMGDADDPRITPVLFVGTGGLCIGSRMGGNLKLGGGRITNQHRQACPVLMTNEMRTSQVCIYCYHELRLARARRLINGRIKTIRVHGAVECVINDCESVRCGHTIRGWGDSATVVAGYSN</sequence>
<accession>A0A9P6F2D3</accession>
<name>A0A9P6F2D3_9FUNG</name>
<reference evidence="1" key="1">
    <citation type="journal article" date="2020" name="Fungal Divers.">
        <title>Resolving the Mortierellaceae phylogeny through synthesis of multi-gene phylogenetics and phylogenomics.</title>
        <authorList>
            <person name="Vandepol N."/>
            <person name="Liber J."/>
            <person name="Desiro A."/>
            <person name="Na H."/>
            <person name="Kennedy M."/>
            <person name="Barry K."/>
            <person name="Grigoriev I.V."/>
            <person name="Miller A.N."/>
            <person name="O'Donnell K."/>
            <person name="Stajich J.E."/>
            <person name="Bonito G."/>
        </authorList>
    </citation>
    <scope>NUCLEOTIDE SEQUENCE</scope>
    <source>
        <strain evidence="1">NRRL 2591</strain>
    </source>
</reference>